<dbReference type="Gene3D" id="2.130.10.10">
    <property type="entry name" value="YVTN repeat-like/Quinoprotein amine dehydrogenase"/>
    <property type="match status" value="1"/>
</dbReference>
<dbReference type="PRINTS" id="PR00320">
    <property type="entry name" value="GPROTEINBRPT"/>
</dbReference>
<comment type="caution">
    <text evidence="9">The sequence shown here is derived from an EMBL/GenBank/DDBJ whole genome shotgun (WGS) entry which is preliminary data.</text>
</comment>
<name>A0AAW1RTY5_9CHLO</name>
<evidence type="ECO:0000256" key="3">
    <source>
        <dbReference type="ARBA" id="ARBA00022574"/>
    </source>
</evidence>
<comment type="subcellular location">
    <subcellularLocation>
        <location evidence="1">Cytoplasm</location>
    </subcellularLocation>
</comment>
<dbReference type="CDD" id="cd00200">
    <property type="entry name" value="WD40"/>
    <property type="match status" value="1"/>
</dbReference>
<dbReference type="InterPro" id="IPR011989">
    <property type="entry name" value="ARM-like"/>
</dbReference>
<dbReference type="GO" id="GO:0043161">
    <property type="term" value="P:proteasome-mediated ubiquitin-dependent protein catabolic process"/>
    <property type="evidence" value="ECO:0007669"/>
    <property type="project" value="TreeGrafter"/>
</dbReference>
<dbReference type="PROSITE" id="PS50294">
    <property type="entry name" value="WD_REPEATS_REGION"/>
    <property type="match status" value="2"/>
</dbReference>
<dbReference type="InterPro" id="IPR036322">
    <property type="entry name" value="WD40_repeat_dom_sf"/>
</dbReference>
<dbReference type="PANTHER" id="PTHR19849:SF0">
    <property type="entry name" value="PHOSPHOLIPASE A-2-ACTIVATING PROTEIN"/>
    <property type="match status" value="1"/>
</dbReference>
<feature type="repeat" description="WD" evidence="5">
    <location>
        <begin position="56"/>
        <end position="104"/>
    </location>
</feature>
<evidence type="ECO:0000259" key="7">
    <source>
        <dbReference type="PROSITE" id="PS51394"/>
    </source>
</evidence>
<dbReference type="PROSITE" id="PS50082">
    <property type="entry name" value="WD_REPEATS_2"/>
    <property type="match status" value="5"/>
</dbReference>
<keyword evidence="2" id="KW-0963">Cytoplasm</keyword>
<evidence type="ECO:0000313" key="9">
    <source>
        <dbReference type="EMBL" id="KAK9837175.1"/>
    </source>
</evidence>
<feature type="domain" description="PUL" evidence="8">
    <location>
        <begin position="557"/>
        <end position="862"/>
    </location>
</feature>
<dbReference type="Proteomes" id="UP001445335">
    <property type="component" value="Unassembled WGS sequence"/>
</dbReference>
<protein>
    <recommendedName>
        <fullName evidence="11">Phospholipase A-2-activating protein</fullName>
    </recommendedName>
</protein>
<evidence type="ECO:0008006" key="11">
    <source>
        <dbReference type="Google" id="ProtNLM"/>
    </source>
</evidence>
<dbReference type="SUPFAM" id="SSF50978">
    <property type="entry name" value="WD40 repeat-like"/>
    <property type="match status" value="1"/>
</dbReference>
<dbReference type="SMART" id="SM00320">
    <property type="entry name" value="WD40"/>
    <property type="match status" value="7"/>
</dbReference>
<dbReference type="PANTHER" id="PTHR19849">
    <property type="entry name" value="PHOSPHOLIPASE A-2-ACTIVATING PROTEIN"/>
    <property type="match status" value="1"/>
</dbReference>
<dbReference type="InterPro" id="IPR001680">
    <property type="entry name" value="WD40_rpt"/>
</dbReference>
<dbReference type="GO" id="GO:0043130">
    <property type="term" value="F:ubiquitin binding"/>
    <property type="evidence" value="ECO:0007669"/>
    <property type="project" value="TreeGrafter"/>
</dbReference>
<dbReference type="Gene3D" id="3.10.20.870">
    <property type="entry name" value="PFU (PLAA family ubiquitin binding), C-terminal domain"/>
    <property type="match status" value="1"/>
</dbReference>
<feature type="repeat" description="WD" evidence="5">
    <location>
        <begin position="144"/>
        <end position="174"/>
    </location>
</feature>
<dbReference type="PROSITE" id="PS51396">
    <property type="entry name" value="PUL"/>
    <property type="match status" value="1"/>
</dbReference>
<evidence type="ECO:0000256" key="2">
    <source>
        <dbReference type="ARBA" id="ARBA00022490"/>
    </source>
</evidence>
<keyword evidence="10" id="KW-1185">Reference proteome</keyword>
<dbReference type="GO" id="GO:0005634">
    <property type="term" value="C:nucleus"/>
    <property type="evidence" value="ECO:0007669"/>
    <property type="project" value="TreeGrafter"/>
</dbReference>
<dbReference type="InterPro" id="IPR019775">
    <property type="entry name" value="WD40_repeat_CS"/>
</dbReference>
<reference evidence="9 10" key="1">
    <citation type="journal article" date="2024" name="Nat. Commun.">
        <title>Phylogenomics reveals the evolutionary origins of lichenization in chlorophyte algae.</title>
        <authorList>
            <person name="Puginier C."/>
            <person name="Libourel C."/>
            <person name="Otte J."/>
            <person name="Skaloud P."/>
            <person name="Haon M."/>
            <person name="Grisel S."/>
            <person name="Petersen M."/>
            <person name="Berrin J.G."/>
            <person name="Delaux P.M."/>
            <person name="Dal Grande F."/>
            <person name="Keller J."/>
        </authorList>
    </citation>
    <scope>NUCLEOTIDE SEQUENCE [LARGE SCALE GENOMIC DNA]</scope>
    <source>
        <strain evidence="9 10">SAG 245.80</strain>
    </source>
</reference>
<dbReference type="EMBL" id="JALJOU010000023">
    <property type="protein sequence ID" value="KAK9837175.1"/>
    <property type="molecule type" value="Genomic_DNA"/>
</dbReference>
<feature type="domain" description="PFU" evidence="7">
    <location>
        <begin position="373"/>
        <end position="473"/>
    </location>
</feature>
<evidence type="ECO:0000313" key="10">
    <source>
        <dbReference type="Proteomes" id="UP001445335"/>
    </source>
</evidence>
<gene>
    <name evidence="9" type="ORF">WJX81_008670</name>
</gene>
<evidence type="ECO:0000256" key="6">
    <source>
        <dbReference type="SAM" id="MobiDB-lite"/>
    </source>
</evidence>
<evidence type="ECO:0000256" key="5">
    <source>
        <dbReference type="PROSITE-ProRule" id="PRU00221"/>
    </source>
</evidence>
<sequence>MEDFQQYQLRSELHGHDEDVRALCACELGLFTASRDKSVRLWTEGADGQLSVATTYVGHTSYVTAVAYIAPGATPQWPKGALVSGSRDTRVLVWDVETAAVVQTLEGHKYQVTDLAISAGGDIISTSLDSTARVWRGGACVQVLEGHGGAVQCVLALPSGDLLTGSNDTAVKLWRGGTCVHTLSGHSDTVRGMALLPGTGFVSASHDCTLRVWDAGGALLAELVGHTALVYSAAATPSGLVASASEDNSVRLWSASGQCLQTIPHPACVWDVAFTASGDLATACADYIARLWTPDAAHAAPPSAQQEYKARIADRAAAAAGGGAGGGGGGGGGGEGALPEGLKLEDASVLAEPGKRSGQIVVVRENGAGVAYSWDADRGQWEKVGDVVGGPDAGDTVGVGAKWHTGQQWDFVFDVDLADNEAPKKLACNRGENAYEVADRFLLAENLPLSYHKQVVDFILRNTQGAAAPVPTNVDPFTGSGAYVPGGAGPSADGGWGTSASGSADPFTGVGAYMPGGPQPGAGAPAALPSGVVGGGADPFTGANARPAQSAGPAGLMHLPAAHYLIFDGMPKTAAIGAKIRDLSAGLAADAGASVGAPVAAAGASRVSAAPEPLSEEERAPGGPLDSLLSRAATAAGGSSGGSMVDAAELAVLAKMLRWPPPALFPGLDLARLLALDAAAAAQLAAHAGPMEASTAGGLGAALAAATAPPQLPANRLTGLRLACNLFRHAPLRAWALAQRTPLLRAFSGGAGGALEAKAARGAWASLLVDLALLHRSEASLRSDAEGRAALLGSAADALAATPPDDPEVAFRALVAVGTLALGEPAAAAAARAHPGYLAAAQALAGSTDARLAQAARDVLSVLRSGS</sequence>
<dbReference type="PROSITE" id="PS00678">
    <property type="entry name" value="WD_REPEATS_1"/>
    <property type="match status" value="1"/>
</dbReference>
<feature type="region of interest" description="Disordered" evidence="6">
    <location>
        <begin position="608"/>
        <end position="628"/>
    </location>
</feature>
<dbReference type="Pfam" id="PF09070">
    <property type="entry name" value="PFU"/>
    <property type="match status" value="1"/>
</dbReference>
<keyword evidence="4" id="KW-0677">Repeat</keyword>
<keyword evidence="3 5" id="KW-0853">WD repeat</keyword>
<feature type="repeat" description="WD" evidence="5">
    <location>
        <begin position="105"/>
        <end position="135"/>
    </location>
</feature>
<evidence type="ECO:0000259" key="8">
    <source>
        <dbReference type="PROSITE" id="PS51396"/>
    </source>
</evidence>
<dbReference type="GO" id="GO:0005737">
    <property type="term" value="C:cytoplasm"/>
    <property type="evidence" value="ECO:0007669"/>
    <property type="project" value="UniProtKB-SubCell"/>
</dbReference>
<dbReference type="InterPro" id="IPR020472">
    <property type="entry name" value="WD40_PAC1"/>
</dbReference>
<organism evidence="9 10">
    <name type="scientific">Elliptochloris bilobata</name>
    <dbReference type="NCBI Taxonomy" id="381761"/>
    <lineage>
        <taxon>Eukaryota</taxon>
        <taxon>Viridiplantae</taxon>
        <taxon>Chlorophyta</taxon>
        <taxon>core chlorophytes</taxon>
        <taxon>Trebouxiophyceae</taxon>
        <taxon>Trebouxiophyceae incertae sedis</taxon>
        <taxon>Elliptochloris clade</taxon>
        <taxon>Elliptochloris</taxon>
    </lineage>
</organism>
<evidence type="ECO:0000256" key="4">
    <source>
        <dbReference type="ARBA" id="ARBA00022737"/>
    </source>
</evidence>
<dbReference type="Pfam" id="PF08324">
    <property type="entry name" value="PUL"/>
    <property type="match status" value="1"/>
</dbReference>
<dbReference type="InterPro" id="IPR038122">
    <property type="entry name" value="PFU_sf"/>
</dbReference>
<dbReference type="InterPro" id="IPR013535">
    <property type="entry name" value="PUL_dom"/>
</dbReference>
<feature type="repeat" description="WD" evidence="5">
    <location>
        <begin position="183"/>
        <end position="214"/>
    </location>
</feature>
<dbReference type="Gene3D" id="1.25.10.10">
    <property type="entry name" value="Leucine-rich Repeat Variant"/>
    <property type="match status" value="1"/>
</dbReference>
<dbReference type="AlphaFoldDB" id="A0AAW1RTY5"/>
<feature type="repeat" description="WD" evidence="5">
    <location>
        <begin position="223"/>
        <end position="254"/>
    </location>
</feature>
<dbReference type="PROSITE" id="PS51394">
    <property type="entry name" value="PFU"/>
    <property type="match status" value="1"/>
</dbReference>
<dbReference type="InterPro" id="IPR015155">
    <property type="entry name" value="PFU"/>
</dbReference>
<accession>A0AAW1RTY5</accession>
<evidence type="ECO:0000256" key="1">
    <source>
        <dbReference type="ARBA" id="ARBA00004496"/>
    </source>
</evidence>
<dbReference type="Pfam" id="PF00400">
    <property type="entry name" value="WD40"/>
    <property type="match status" value="7"/>
</dbReference>
<proteinExistence type="predicted"/>
<dbReference type="InterPro" id="IPR015943">
    <property type="entry name" value="WD40/YVTN_repeat-like_dom_sf"/>
</dbReference>
<dbReference type="GO" id="GO:0010992">
    <property type="term" value="P:ubiquitin recycling"/>
    <property type="evidence" value="ECO:0007669"/>
    <property type="project" value="TreeGrafter"/>
</dbReference>